<dbReference type="AlphaFoldDB" id="A0A0U5FVA3"/>
<protein>
    <submittedName>
        <fullName evidence="2">Uncharacterized protein</fullName>
    </submittedName>
</protein>
<name>A0A0U5FVA3_ASPCI</name>
<feature type="compositionally biased region" description="Polar residues" evidence="1">
    <location>
        <begin position="78"/>
        <end position="103"/>
    </location>
</feature>
<evidence type="ECO:0000313" key="3">
    <source>
        <dbReference type="Proteomes" id="UP000054771"/>
    </source>
</evidence>
<reference evidence="3" key="1">
    <citation type="journal article" date="2016" name="Genome Announc.">
        <title>Draft genome sequences of fungus Aspergillus calidoustus.</title>
        <authorList>
            <person name="Horn F."/>
            <person name="Linde J."/>
            <person name="Mattern D.J."/>
            <person name="Walther G."/>
            <person name="Guthke R."/>
            <person name="Scherlach K."/>
            <person name="Martin K."/>
            <person name="Brakhage A.A."/>
            <person name="Petzke L."/>
            <person name="Valiante V."/>
        </authorList>
    </citation>
    <scope>NUCLEOTIDE SEQUENCE [LARGE SCALE GENOMIC DNA]</scope>
    <source>
        <strain evidence="3">SF006504</strain>
    </source>
</reference>
<proteinExistence type="predicted"/>
<dbReference type="EMBL" id="CDMC01000001">
    <property type="protein sequence ID" value="CEL01992.1"/>
    <property type="molecule type" value="Genomic_DNA"/>
</dbReference>
<evidence type="ECO:0000313" key="2">
    <source>
        <dbReference type="EMBL" id="CEL01992.1"/>
    </source>
</evidence>
<keyword evidence="3" id="KW-1185">Reference proteome</keyword>
<accession>A0A0U5FVA3</accession>
<evidence type="ECO:0000256" key="1">
    <source>
        <dbReference type="SAM" id="MobiDB-lite"/>
    </source>
</evidence>
<feature type="region of interest" description="Disordered" evidence="1">
    <location>
        <begin position="70"/>
        <end position="110"/>
    </location>
</feature>
<gene>
    <name evidence="2" type="ORF">ASPCAL01568</name>
</gene>
<organism evidence="2 3">
    <name type="scientific">Aspergillus calidoustus</name>
    <dbReference type="NCBI Taxonomy" id="454130"/>
    <lineage>
        <taxon>Eukaryota</taxon>
        <taxon>Fungi</taxon>
        <taxon>Dikarya</taxon>
        <taxon>Ascomycota</taxon>
        <taxon>Pezizomycotina</taxon>
        <taxon>Eurotiomycetes</taxon>
        <taxon>Eurotiomycetidae</taxon>
        <taxon>Eurotiales</taxon>
        <taxon>Aspergillaceae</taxon>
        <taxon>Aspergillus</taxon>
        <taxon>Aspergillus subgen. Nidulantes</taxon>
    </lineage>
</organism>
<dbReference type="Proteomes" id="UP000054771">
    <property type="component" value="Unassembled WGS sequence"/>
</dbReference>
<sequence length="110" mass="12229">MGNVVDGSHCVPARARDGGLCSSQRHPLHLYWRRRYIVVQLSERISRGRSSFETSRAERRGTTVANSRILDRPFPSGARNSPSIGFAAQESSSTLGDFTTNIEPVSRRPE</sequence>